<reference evidence="1 2" key="1">
    <citation type="submission" date="2015-04" db="EMBL/GenBank/DDBJ databases">
        <title>Whole genome shotgun sequence of Flavihumibacter petaseus NBRC 106054.</title>
        <authorList>
            <person name="Miyazawa S."/>
            <person name="Hosoyama A."/>
            <person name="Hashimoto M."/>
            <person name="Noguchi M."/>
            <person name="Tsuchikane K."/>
            <person name="Ohji S."/>
            <person name="Yamazoe A."/>
            <person name="Ichikawa N."/>
            <person name="Kimura A."/>
            <person name="Fujita N."/>
        </authorList>
    </citation>
    <scope>NUCLEOTIDE SEQUENCE [LARGE SCALE GENOMIC DNA]</scope>
    <source>
        <strain evidence="1 2">NBRC 106054</strain>
    </source>
</reference>
<organism evidence="1 2">
    <name type="scientific">Flavihumibacter petaseus NBRC 106054</name>
    <dbReference type="NCBI Taxonomy" id="1220578"/>
    <lineage>
        <taxon>Bacteria</taxon>
        <taxon>Pseudomonadati</taxon>
        <taxon>Bacteroidota</taxon>
        <taxon>Chitinophagia</taxon>
        <taxon>Chitinophagales</taxon>
        <taxon>Chitinophagaceae</taxon>
        <taxon>Flavihumibacter</taxon>
    </lineage>
</organism>
<evidence type="ECO:0000313" key="2">
    <source>
        <dbReference type="Proteomes" id="UP000033121"/>
    </source>
</evidence>
<accession>A0A0E9MWY3</accession>
<name>A0A0E9MWY3_9BACT</name>
<sequence length="272" mass="30993">MRSITGVAAALTLLCLVSCRATKKISTALPKKDSAQTVMLDPHADSVRVINQVFEGLEKNRISYETFSGKIKVDYWDKDGKGPDLTVFIRMKRDSIIWLSVNATVFSYEAFRILITPDSVKVINKKDKVVQFRSVKYLEEMARLPFDFKNFQDVLVGNPIFVDSNNIISYRRNADAVSILSIGELFKNLLTLSNDNFLLQHIKLDDVDVNRNRTCDLSYGNYNGASGKSFATYRKISLAEKTKLDVQMEFKQYSFNESLNYPFSVPKNYTVQ</sequence>
<dbReference type="AlphaFoldDB" id="A0A0E9MWY3"/>
<proteinExistence type="predicted"/>
<dbReference type="RefSeq" id="WP_052955477.1">
    <property type="nucleotide sequence ID" value="NZ_BBWV01000001.1"/>
</dbReference>
<dbReference type="EMBL" id="BBWV01000001">
    <property type="protein sequence ID" value="GAO41630.1"/>
    <property type="molecule type" value="Genomic_DNA"/>
</dbReference>
<dbReference type="InterPro" id="IPR025634">
    <property type="entry name" value="DUF4292"/>
</dbReference>
<evidence type="ECO:0000313" key="1">
    <source>
        <dbReference type="EMBL" id="GAO41630.1"/>
    </source>
</evidence>
<dbReference type="Proteomes" id="UP000033121">
    <property type="component" value="Unassembled WGS sequence"/>
</dbReference>
<dbReference type="OrthoDB" id="849114at2"/>
<dbReference type="Pfam" id="PF14125">
    <property type="entry name" value="DUF4292"/>
    <property type="match status" value="1"/>
</dbReference>
<comment type="caution">
    <text evidence="1">The sequence shown here is derived from an EMBL/GenBank/DDBJ whole genome shotgun (WGS) entry which is preliminary data.</text>
</comment>
<evidence type="ECO:0008006" key="3">
    <source>
        <dbReference type="Google" id="ProtNLM"/>
    </source>
</evidence>
<keyword evidence="2" id="KW-1185">Reference proteome</keyword>
<protein>
    <recommendedName>
        <fullName evidence="3">DUF4292 domain-containing protein</fullName>
    </recommendedName>
</protein>
<dbReference type="STRING" id="1220578.FPE01S_01_06440"/>
<gene>
    <name evidence="1" type="ORF">FPE01S_01_06440</name>
</gene>